<evidence type="ECO:0000259" key="2">
    <source>
        <dbReference type="Pfam" id="PF00095"/>
    </source>
</evidence>
<dbReference type="Gene3D" id="4.10.75.10">
    <property type="entry name" value="Elafin-like"/>
    <property type="match status" value="1"/>
</dbReference>
<dbReference type="InterPro" id="IPR036645">
    <property type="entry name" value="Elafin-like_sf"/>
</dbReference>
<name>A0A6M5XNN4_SCYOL</name>
<protein>
    <submittedName>
        <fullName evidence="3">Crustin</fullName>
    </submittedName>
</protein>
<dbReference type="Pfam" id="PF00095">
    <property type="entry name" value="WAP"/>
    <property type="match status" value="1"/>
</dbReference>
<feature type="chain" id="PRO_5027047507" evidence="1">
    <location>
        <begin position="22"/>
        <end position="111"/>
    </location>
</feature>
<dbReference type="SUPFAM" id="SSF57256">
    <property type="entry name" value="Elafin-like"/>
    <property type="match status" value="1"/>
</dbReference>
<organism evidence="3">
    <name type="scientific">Scylla olivacea</name>
    <name type="common">Orange mud crab</name>
    <name type="synonym">Cancer olivacea</name>
    <dbReference type="NCBI Taxonomy" id="85551"/>
    <lineage>
        <taxon>Eukaryota</taxon>
        <taxon>Metazoa</taxon>
        <taxon>Ecdysozoa</taxon>
        <taxon>Arthropoda</taxon>
        <taxon>Crustacea</taxon>
        <taxon>Multicrustacea</taxon>
        <taxon>Malacostraca</taxon>
        <taxon>Eumalacostraca</taxon>
        <taxon>Eucarida</taxon>
        <taxon>Decapoda</taxon>
        <taxon>Pleocyemata</taxon>
        <taxon>Brachyura</taxon>
        <taxon>Eubrachyura</taxon>
        <taxon>Portunoidea</taxon>
        <taxon>Portunidae</taxon>
        <taxon>Portuninae</taxon>
        <taxon>Scylla</taxon>
    </lineage>
</organism>
<sequence length="111" mass="12306">MKVKILAAMVVVATVVAMTEASLVPPYPGRDCKHWCKDNNKALYCCGPPGITYPPLIREHPGKCPSVRSTCTGVRSFRPKLCPHDGACDFRSKCCYDACVEHHVCKTVEFY</sequence>
<evidence type="ECO:0000256" key="1">
    <source>
        <dbReference type="SAM" id="SignalP"/>
    </source>
</evidence>
<proteinExistence type="evidence at transcript level"/>
<dbReference type="GO" id="GO:0005576">
    <property type="term" value="C:extracellular region"/>
    <property type="evidence" value="ECO:0007669"/>
    <property type="project" value="InterPro"/>
</dbReference>
<keyword evidence="1" id="KW-0732">Signal</keyword>
<dbReference type="EMBL" id="MN627223">
    <property type="protein sequence ID" value="QJW82625.1"/>
    <property type="molecule type" value="mRNA"/>
</dbReference>
<dbReference type="GO" id="GO:0030414">
    <property type="term" value="F:peptidase inhibitor activity"/>
    <property type="evidence" value="ECO:0007669"/>
    <property type="project" value="InterPro"/>
</dbReference>
<reference evidence="3" key="1">
    <citation type="submission" date="2019-10" db="EMBL/GenBank/DDBJ databases">
        <title>Molecular characterisation, heterologous expression and therapeutic potential of crustin from Scylla olivacea.</title>
        <authorList>
            <person name="Neelima"/>
            <person name="Athira P.P."/>
            <person name="Anooja V.V."/>
            <person name="Archana K."/>
            <person name="Anju M.V."/>
            <person name="Rosamma P."/>
        </authorList>
    </citation>
    <scope>NUCLEOTIDE SEQUENCE</scope>
</reference>
<dbReference type="AlphaFoldDB" id="A0A6M5XNN4"/>
<feature type="domain" description="WAP" evidence="2">
    <location>
        <begin position="60"/>
        <end position="106"/>
    </location>
</feature>
<dbReference type="InterPro" id="IPR008197">
    <property type="entry name" value="WAP_dom"/>
</dbReference>
<feature type="signal peptide" evidence="1">
    <location>
        <begin position="1"/>
        <end position="21"/>
    </location>
</feature>
<accession>A0A6M5XNN4</accession>
<evidence type="ECO:0000313" key="3">
    <source>
        <dbReference type="EMBL" id="QJW82625.1"/>
    </source>
</evidence>